<dbReference type="Proteomes" id="UP001175353">
    <property type="component" value="Unassembled WGS sequence"/>
</dbReference>
<dbReference type="EMBL" id="JAUJLE010001037">
    <property type="protein sequence ID" value="KAK0949699.1"/>
    <property type="molecule type" value="Genomic_DNA"/>
</dbReference>
<name>A0AAN6JYI7_9PEZI</name>
<evidence type="ECO:0000256" key="1">
    <source>
        <dbReference type="ARBA" id="ARBA00007769"/>
    </source>
</evidence>
<dbReference type="GO" id="GO:0000287">
    <property type="term" value="F:magnesium ion binding"/>
    <property type="evidence" value="ECO:0007669"/>
    <property type="project" value="InterPro"/>
</dbReference>
<comment type="similarity">
    <text evidence="1">Belongs to the isocitrate and isopropylmalate dehydrogenases family.</text>
</comment>
<evidence type="ECO:0000256" key="3">
    <source>
        <dbReference type="ARBA" id="ARBA00022842"/>
    </source>
</evidence>
<evidence type="ECO:0000259" key="4">
    <source>
        <dbReference type="SMART" id="SM01329"/>
    </source>
</evidence>
<gene>
    <name evidence="5" type="primary">IDH1_1</name>
    <name evidence="5" type="ORF">LTR91_026236</name>
</gene>
<protein>
    <submittedName>
        <fullName evidence="5">Isocitrate dehydrogenase (NAD(+)) idh1</fullName>
        <ecNumber evidence="5">1.1.1.41</ecNumber>
    </submittedName>
</protein>
<proteinExistence type="inferred from homology"/>
<dbReference type="PANTHER" id="PTHR11835:SF42">
    <property type="entry name" value="ISOCITRATE DEHYDROGENASE [NAD] SUBUNIT BETA, MITOCHONDRIAL"/>
    <property type="match status" value="1"/>
</dbReference>
<sequence>MFSRTAQTLLRSTRTQCPANPSIAARSYATIQSDIFKPTKFGGKYTVTLIPGDGIGAEVSEAVKTIFKADNVPIEWEQVDVTGVETGDKHTEELFRESIASLKRNKLGLKGILHTPVERSGHQSFNVALRQELDIYASIVLIKNIPGYETRHKNVDLCIIRENTEGDPSAALLSRSRSSPASGEEYPTIETNDMIVDNASMQCVSRPQQFDVMVMPNLYGGILSNIGAGLVGGPGIVPGCNMGREVAVFEPGCRHVGLDIKGKDQANPTALILSGSMMLRHLGLDDHANRISKAVYDVIAEGKARTRDMGGNSSTHEFTRAILDHMEAQ</sequence>
<organism evidence="5 6">
    <name type="scientific">Friedmanniomyces endolithicus</name>
    <dbReference type="NCBI Taxonomy" id="329885"/>
    <lineage>
        <taxon>Eukaryota</taxon>
        <taxon>Fungi</taxon>
        <taxon>Dikarya</taxon>
        <taxon>Ascomycota</taxon>
        <taxon>Pezizomycotina</taxon>
        <taxon>Dothideomycetes</taxon>
        <taxon>Dothideomycetidae</taxon>
        <taxon>Mycosphaerellales</taxon>
        <taxon>Teratosphaeriaceae</taxon>
        <taxon>Friedmanniomyces</taxon>
    </lineage>
</organism>
<comment type="caution">
    <text evidence="5">The sequence shown here is derived from an EMBL/GenBank/DDBJ whole genome shotgun (WGS) entry which is preliminary data.</text>
</comment>
<dbReference type="EC" id="1.1.1.41" evidence="5"/>
<dbReference type="GO" id="GO:0006102">
    <property type="term" value="P:isocitrate metabolic process"/>
    <property type="evidence" value="ECO:0007669"/>
    <property type="project" value="TreeGrafter"/>
</dbReference>
<dbReference type="GO" id="GO:0005739">
    <property type="term" value="C:mitochondrion"/>
    <property type="evidence" value="ECO:0007669"/>
    <property type="project" value="TreeGrafter"/>
</dbReference>
<dbReference type="PANTHER" id="PTHR11835">
    <property type="entry name" value="DECARBOXYLATING DEHYDROGENASES-ISOCITRATE, ISOPROPYLMALATE, TARTRATE"/>
    <property type="match status" value="1"/>
</dbReference>
<keyword evidence="2" id="KW-0816">Tricarboxylic acid cycle</keyword>
<dbReference type="PROSITE" id="PS00470">
    <property type="entry name" value="IDH_IMDH"/>
    <property type="match status" value="1"/>
</dbReference>
<dbReference type="Pfam" id="PF00180">
    <property type="entry name" value="Iso_dh"/>
    <property type="match status" value="2"/>
</dbReference>
<evidence type="ECO:0000313" key="5">
    <source>
        <dbReference type="EMBL" id="KAK0949699.1"/>
    </source>
</evidence>
<dbReference type="InterPro" id="IPR019818">
    <property type="entry name" value="IsoCit/isopropylmalate_DH_CS"/>
</dbReference>
<dbReference type="InterPro" id="IPR024084">
    <property type="entry name" value="IsoPropMal-DH-like_dom"/>
</dbReference>
<evidence type="ECO:0000313" key="6">
    <source>
        <dbReference type="Proteomes" id="UP001175353"/>
    </source>
</evidence>
<accession>A0AAN6JYI7</accession>
<reference evidence="5" key="1">
    <citation type="submission" date="2023-06" db="EMBL/GenBank/DDBJ databases">
        <title>Black Yeasts Isolated from many extreme environments.</title>
        <authorList>
            <person name="Coleine C."/>
            <person name="Stajich J.E."/>
            <person name="Selbmann L."/>
        </authorList>
    </citation>
    <scope>NUCLEOTIDE SEQUENCE</scope>
    <source>
        <strain evidence="5">CCFEE 5200</strain>
    </source>
</reference>
<evidence type="ECO:0000256" key="2">
    <source>
        <dbReference type="ARBA" id="ARBA00022532"/>
    </source>
</evidence>
<dbReference type="GO" id="GO:0004449">
    <property type="term" value="F:isocitrate dehydrogenase (NAD+) activity"/>
    <property type="evidence" value="ECO:0007669"/>
    <property type="project" value="UniProtKB-EC"/>
</dbReference>
<dbReference type="SMART" id="SM01329">
    <property type="entry name" value="Iso_dh"/>
    <property type="match status" value="1"/>
</dbReference>
<dbReference type="GO" id="GO:0051287">
    <property type="term" value="F:NAD binding"/>
    <property type="evidence" value="ECO:0007669"/>
    <property type="project" value="InterPro"/>
</dbReference>
<keyword evidence="5" id="KW-0560">Oxidoreductase</keyword>
<keyword evidence="3" id="KW-0460">Magnesium</keyword>
<dbReference type="SUPFAM" id="SSF53659">
    <property type="entry name" value="Isocitrate/Isopropylmalate dehydrogenase-like"/>
    <property type="match status" value="1"/>
</dbReference>
<dbReference type="GO" id="GO:0006099">
    <property type="term" value="P:tricarboxylic acid cycle"/>
    <property type="evidence" value="ECO:0007669"/>
    <property type="project" value="UniProtKB-KW"/>
</dbReference>
<dbReference type="AlphaFoldDB" id="A0AAN6JYI7"/>
<feature type="domain" description="Isopropylmalate dehydrogenase-like" evidence="4">
    <location>
        <begin position="46"/>
        <end position="322"/>
    </location>
</feature>
<keyword evidence="6" id="KW-1185">Reference proteome</keyword>
<dbReference type="Gene3D" id="3.40.718.10">
    <property type="entry name" value="Isopropylmalate Dehydrogenase"/>
    <property type="match status" value="2"/>
</dbReference>